<dbReference type="GO" id="GO:0016020">
    <property type="term" value="C:membrane"/>
    <property type="evidence" value="ECO:0007669"/>
    <property type="project" value="UniProtKB-SubCell"/>
</dbReference>
<feature type="transmembrane region" description="Helical" evidence="6">
    <location>
        <begin position="104"/>
        <end position="123"/>
    </location>
</feature>
<evidence type="ECO:0000256" key="6">
    <source>
        <dbReference type="SAM" id="Phobius"/>
    </source>
</evidence>
<keyword evidence="3 6" id="KW-0812">Transmembrane</keyword>
<evidence type="ECO:0000256" key="5">
    <source>
        <dbReference type="ARBA" id="ARBA00023136"/>
    </source>
</evidence>
<organism evidence="7 8">
    <name type="scientific">Tichowtungia aerotolerans</name>
    <dbReference type="NCBI Taxonomy" id="2697043"/>
    <lineage>
        <taxon>Bacteria</taxon>
        <taxon>Pseudomonadati</taxon>
        <taxon>Kiritimatiellota</taxon>
        <taxon>Tichowtungiia</taxon>
        <taxon>Tichowtungiales</taxon>
        <taxon>Tichowtungiaceae</taxon>
        <taxon>Tichowtungia</taxon>
    </lineage>
</organism>
<dbReference type="PIRSF" id="PIRSF005859">
    <property type="entry name" value="PBR"/>
    <property type="match status" value="1"/>
</dbReference>
<feature type="transmembrane region" description="Helical" evidence="6">
    <location>
        <begin position="79"/>
        <end position="98"/>
    </location>
</feature>
<evidence type="ECO:0000256" key="4">
    <source>
        <dbReference type="ARBA" id="ARBA00022989"/>
    </source>
</evidence>
<evidence type="ECO:0000313" key="7">
    <source>
        <dbReference type="EMBL" id="QHI69194.1"/>
    </source>
</evidence>
<dbReference type="FunFam" id="1.20.1260.100:FF:000001">
    <property type="entry name" value="translocator protein 2"/>
    <property type="match status" value="1"/>
</dbReference>
<dbReference type="Proteomes" id="UP000464954">
    <property type="component" value="Chromosome"/>
</dbReference>
<dbReference type="InterPro" id="IPR004307">
    <property type="entry name" value="TspO_MBR"/>
</dbReference>
<evidence type="ECO:0000256" key="3">
    <source>
        <dbReference type="ARBA" id="ARBA00022692"/>
    </source>
</evidence>
<dbReference type="PANTHER" id="PTHR10057">
    <property type="entry name" value="PERIPHERAL-TYPE BENZODIAZEPINE RECEPTOR"/>
    <property type="match status" value="1"/>
</dbReference>
<dbReference type="InterPro" id="IPR038330">
    <property type="entry name" value="TspO/MBR-related_sf"/>
</dbReference>
<evidence type="ECO:0000313" key="8">
    <source>
        <dbReference type="Proteomes" id="UP000464954"/>
    </source>
</evidence>
<sequence length="155" mass="17403">MKTMKNIRLLMLFQIIAFLPSLGALSVDTGGWYASLYKPPWGPPSWVFAPVWIVLYVLIGLSGYLGWTRGGRVDRTVNFVVYGTQLVLNGLWPLLFFGLHRISWALGALVMMWFLILICISAFSQRSGLAAWLMLPYFLWVSFAGALNSAILVIN</sequence>
<feature type="transmembrane region" description="Helical" evidence="6">
    <location>
        <begin position="47"/>
        <end position="67"/>
    </location>
</feature>
<evidence type="ECO:0000256" key="2">
    <source>
        <dbReference type="ARBA" id="ARBA00007524"/>
    </source>
</evidence>
<keyword evidence="4 6" id="KW-1133">Transmembrane helix</keyword>
<evidence type="ECO:0000256" key="1">
    <source>
        <dbReference type="ARBA" id="ARBA00004141"/>
    </source>
</evidence>
<dbReference type="EMBL" id="CP047593">
    <property type="protein sequence ID" value="QHI69194.1"/>
    <property type="molecule type" value="Genomic_DNA"/>
</dbReference>
<accession>A0A6P1M9F9</accession>
<comment type="subcellular location">
    <subcellularLocation>
        <location evidence="1">Membrane</location>
        <topology evidence="1">Multi-pass membrane protein</topology>
    </subcellularLocation>
</comment>
<protein>
    <submittedName>
        <fullName evidence="7">Tryptophan-rich sensory protein</fullName>
    </submittedName>
</protein>
<gene>
    <name evidence="7" type="ORF">GT409_06925</name>
</gene>
<dbReference type="RefSeq" id="WP_160628256.1">
    <property type="nucleotide sequence ID" value="NZ_CP047593.1"/>
</dbReference>
<feature type="transmembrane region" description="Helical" evidence="6">
    <location>
        <begin position="135"/>
        <end position="154"/>
    </location>
</feature>
<dbReference type="CDD" id="cd15904">
    <property type="entry name" value="TSPO_MBR"/>
    <property type="match status" value="1"/>
</dbReference>
<dbReference type="AlphaFoldDB" id="A0A6P1M9F9"/>
<dbReference type="PANTHER" id="PTHR10057:SF0">
    <property type="entry name" value="TRANSLOCATOR PROTEIN"/>
    <property type="match status" value="1"/>
</dbReference>
<keyword evidence="5 6" id="KW-0472">Membrane</keyword>
<comment type="similarity">
    <text evidence="2">Belongs to the TspO/BZRP family.</text>
</comment>
<keyword evidence="8" id="KW-1185">Reference proteome</keyword>
<proteinExistence type="inferred from homology"/>
<dbReference type="Pfam" id="PF03073">
    <property type="entry name" value="TspO_MBR"/>
    <property type="match status" value="1"/>
</dbReference>
<name>A0A6P1M9F9_9BACT</name>
<reference evidence="7 8" key="1">
    <citation type="submission" date="2020-01" db="EMBL/GenBank/DDBJ databases">
        <title>Ponticoccus aerotolerans gen. nov., sp. nov., an anaerobic bacterium and proposal of Ponticoccusceae fam. nov., Ponticoccusles ord. nov. and Ponticoccuse classis nov. in the phylum Kiritimatiellaeota.</title>
        <authorList>
            <person name="Zhou L.Y."/>
            <person name="Du Z.J."/>
        </authorList>
    </citation>
    <scope>NUCLEOTIDE SEQUENCE [LARGE SCALE GENOMIC DNA]</scope>
    <source>
        <strain evidence="7 8">S-5007</strain>
    </source>
</reference>
<dbReference type="Gene3D" id="1.20.1260.100">
    <property type="entry name" value="TspO/MBR protein"/>
    <property type="match status" value="1"/>
</dbReference>
<dbReference type="GO" id="GO:0033013">
    <property type="term" value="P:tetrapyrrole metabolic process"/>
    <property type="evidence" value="ECO:0007669"/>
    <property type="project" value="UniProtKB-ARBA"/>
</dbReference>
<dbReference type="KEGG" id="taer:GT409_06925"/>